<feature type="chain" id="PRO_5041349598" evidence="13">
    <location>
        <begin position="21"/>
        <end position="657"/>
    </location>
</feature>
<dbReference type="InterPro" id="IPR037066">
    <property type="entry name" value="Plug_dom_sf"/>
</dbReference>
<organism evidence="16">
    <name type="scientific">Candidatus Nitricoxidivorans perseverans</name>
    <dbReference type="NCBI Taxonomy" id="2975601"/>
    <lineage>
        <taxon>Bacteria</taxon>
        <taxon>Pseudomonadati</taxon>
        <taxon>Pseudomonadota</taxon>
        <taxon>Betaproteobacteria</taxon>
        <taxon>Nitrosomonadales</taxon>
        <taxon>Sterolibacteriaceae</taxon>
        <taxon>Candidatus Nitricoxidivorans</taxon>
    </lineage>
</organism>
<dbReference type="GO" id="GO:0015344">
    <property type="term" value="F:siderophore uptake transmembrane transporter activity"/>
    <property type="evidence" value="ECO:0007669"/>
    <property type="project" value="TreeGrafter"/>
</dbReference>
<keyword evidence="8 11" id="KW-0472">Membrane</keyword>
<dbReference type="PANTHER" id="PTHR30069:SF29">
    <property type="entry name" value="HEMOGLOBIN AND HEMOGLOBIN-HAPTOGLOBIN-BINDING PROTEIN 1-RELATED"/>
    <property type="match status" value="1"/>
</dbReference>
<dbReference type="Gene3D" id="2.170.130.10">
    <property type="entry name" value="TonB-dependent receptor, plug domain"/>
    <property type="match status" value="1"/>
</dbReference>
<evidence type="ECO:0000256" key="3">
    <source>
        <dbReference type="ARBA" id="ARBA00022448"/>
    </source>
</evidence>
<dbReference type="PANTHER" id="PTHR30069">
    <property type="entry name" value="TONB-DEPENDENT OUTER MEMBRANE RECEPTOR"/>
    <property type="match status" value="1"/>
</dbReference>
<comment type="similarity">
    <text evidence="2 11 12">Belongs to the TonB-dependent receptor family.</text>
</comment>
<sequence length="657" mass="71126">MRTFAALCAISLASTPAASADGLSSMSLEDLLRVEVTGASRYVQPLSEAPSAVSVVAAEDIRRFGFRTLAEALQSVRGVYATNDRAYSYLGIRGFGRPGDYNSRILLLVDGNRRNDAIYDQAMVGHEGPVEMDWVKRVEFVPGPSSAIYGGNALFGIVNAVLWSGADLDGSRVTAEAGSAGMARLGLLAGRGIEAGGQAGDWIAGVSVYRKRGGNLHFPEFDGVGGSDGVARGLDGERHAKAFAKLNLGGWHASVALSSRHKDVPTAYFSTDFNAPGNFTLDQHAYADIGHAATLSENLTRNVRLHAGAYRYDGEYAFLSSSGVVGRDEARAKWWGAEYRLTWTGMQGHTLLLGAEAQRNGRVDQRYFDISPRTDYLDSRHRGSGAGLFVQDEWRFAPRWMANLGLRADRIADFGATLSPRAALIHHPVPEASVKLIHGRAFRPPNAYERFYHDGGSTQKASTDLKPERIATTELAADMAVTPTLRLGASLYRYRMKNLVEQITDPADSLLVFVNQPPIRARGAELEAEAMLAGGWRLRGSFAAQQIRQDSGAESANSPRRLAKLLADGPLFDTGWTFGLNLQAIGSRLSANGSRVPAYVAGNLMLRRGKAAKGGEWSVGLYNLSGHRHLDPSSSEHVQNALPQDGRQLQARWEIVL</sequence>
<gene>
    <name evidence="16" type="ORF">OHM77_11320</name>
</gene>
<keyword evidence="4 11" id="KW-1134">Transmembrane beta strand</keyword>
<keyword evidence="10 11" id="KW-0998">Cell outer membrane</keyword>
<evidence type="ECO:0000256" key="7">
    <source>
        <dbReference type="ARBA" id="ARBA00023077"/>
    </source>
</evidence>
<evidence type="ECO:0000256" key="8">
    <source>
        <dbReference type="ARBA" id="ARBA00023136"/>
    </source>
</evidence>
<feature type="domain" description="TonB-dependent receptor-like beta-barrel" evidence="14">
    <location>
        <begin position="267"/>
        <end position="624"/>
    </location>
</feature>
<protein>
    <submittedName>
        <fullName evidence="16">TonB-dependent receptor</fullName>
    </submittedName>
</protein>
<dbReference type="Pfam" id="PF07715">
    <property type="entry name" value="Plug"/>
    <property type="match status" value="1"/>
</dbReference>
<evidence type="ECO:0000256" key="13">
    <source>
        <dbReference type="SAM" id="SignalP"/>
    </source>
</evidence>
<evidence type="ECO:0000256" key="5">
    <source>
        <dbReference type="ARBA" id="ARBA00022692"/>
    </source>
</evidence>
<dbReference type="EMBL" id="CP107246">
    <property type="protein sequence ID" value="WIM05270.1"/>
    <property type="molecule type" value="Genomic_DNA"/>
</dbReference>
<evidence type="ECO:0000256" key="12">
    <source>
        <dbReference type="RuleBase" id="RU003357"/>
    </source>
</evidence>
<dbReference type="PROSITE" id="PS52016">
    <property type="entry name" value="TONB_DEPENDENT_REC_3"/>
    <property type="match status" value="1"/>
</dbReference>
<dbReference type="GO" id="GO:0044718">
    <property type="term" value="P:siderophore transmembrane transport"/>
    <property type="evidence" value="ECO:0007669"/>
    <property type="project" value="TreeGrafter"/>
</dbReference>
<feature type="signal peptide" evidence="13">
    <location>
        <begin position="1"/>
        <end position="20"/>
    </location>
</feature>
<keyword evidence="9 16" id="KW-0675">Receptor</keyword>
<keyword evidence="3 11" id="KW-0813">Transport</keyword>
<dbReference type="Proteomes" id="UP001234916">
    <property type="component" value="Chromosome"/>
</dbReference>
<dbReference type="InterPro" id="IPR039426">
    <property type="entry name" value="TonB-dep_rcpt-like"/>
</dbReference>
<dbReference type="InterPro" id="IPR012910">
    <property type="entry name" value="Plug_dom"/>
</dbReference>
<evidence type="ECO:0000259" key="15">
    <source>
        <dbReference type="Pfam" id="PF07715"/>
    </source>
</evidence>
<proteinExistence type="inferred from homology"/>
<comment type="subcellular location">
    <subcellularLocation>
        <location evidence="1 11">Cell outer membrane</location>
        <topology evidence="1 11">Multi-pass membrane protein</topology>
    </subcellularLocation>
</comment>
<keyword evidence="7 12" id="KW-0798">TonB box</keyword>
<keyword evidence="6 13" id="KW-0732">Signal</keyword>
<dbReference type="InterPro" id="IPR000531">
    <property type="entry name" value="Beta-barrel_TonB"/>
</dbReference>
<dbReference type="InterPro" id="IPR036942">
    <property type="entry name" value="Beta-barrel_TonB_sf"/>
</dbReference>
<dbReference type="KEGG" id="npv:OHM77_11320"/>
<reference evidence="16" key="1">
    <citation type="journal article" date="2023" name="Nat. Microbiol.">
        <title>Enrichment and characterization of a nitric oxide-reducing microbial community in a continuous bioreactor.</title>
        <authorList>
            <person name="Garrido-Amador P."/>
            <person name="Stortenbeker N."/>
            <person name="Wessels H.J.C.T."/>
            <person name="Speth D.R."/>
            <person name="Garcia-Heredia I."/>
            <person name="Kartal B."/>
        </authorList>
    </citation>
    <scope>NUCLEOTIDE SEQUENCE</scope>
    <source>
        <strain evidence="16">MAG1</strain>
    </source>
</reference>
<dbReference type="AlphaFoldDB" id="A0AA49FKU2"/>
<evidence type="ECO:0000256" key="6">
    <source>
        <dbReference type="ARBA" id="ARBA00022729"/>
    </source>
</evidence>
<dbReference type="SUPFAM" id="SSF56935">
    <property type="entry name" value="Porins"/>
    <property type="match status" value="1"/>
</dbReference>
<evidence type="ECO:0000256" key="10">
    <source>
        <dbReference type="ARBA" id="ARBA00023237"/>
    </source>
</evidence>
<evidence type="ECO:0000256" key="2">
    <source>
        <dbReference type="ARBA" id="ARBA00009810"/>
    </source>
</evidence>
<dbReference type="Pfam" id="PF00593">
    <property type="entry name" value="TonB_dep_Rec_b-barrel"/>
    <property type="match status" value="1"/>
</dbReference>
<accession>A0AA49FKU2</accession>
<evidence type="ECO:0000256" key="9">
    <source>
        <dbReference type="ARBA" id="ARBA00023170"/>
    </source>
</evidence>
<name>A0AA49FKU2_9PROT</name>
<evidence type="ECO:0000256" key="4">
    <source>
        <dbReference type="ARBA" id="ARBA00022452"/>
    </source>
</evidence>
<dbReference type="Gene3D" id="2.40.170.20">
    <property type="entry name" value="TonB-dependent receptor, beta-barrel domain"/>
    <property type="match status" value="1"/>
</dbReference>
<evidence type="ECO:0000256" key="11">
    <source>
        <dbReference type="PROSITE-ProRule" id="PRU01360"/>
    </source>
</evidence>
<evidence type="ECO:0000259" key="14">
    <source>
        <dbReference type="Pfam" id="PF00593"/>
    </source>
</evidence>
<keyword evidence="5 11" id="KW-0812">Transmembrane</keyword>
<evidence type="ECO:0000256" key="1">
    <source>
        <dbReference type="ARBA" id="ARBA00004571"/>
    </source>
</evidence>
<dbReference type="GO" id="GO:0009279">
    <property type="term" value="C:cell outer membrane"/>
    <property type="evidence" value="ECO:0007669"/>
    <property type="project" value="UniProtKB-SubCell"/>
</dbReference>
<evidence type="ECO:0000313" key="16">
    <source>
        <dbReference type="EMBL" id="WIM05270.1"/>
    </source>
</evidence>
<feature type="domain" description="TonB-dependent receptor plug" evidence="15">
    <location>
        <begin position="46"/>
        <end position="157"/>
    </location>
</feature>